<comment type="subcellular location">
    <subcellularLocation>
        <location evidence="1">Cell outer membrane</location>
    </subcellularLocation>
</comment>
<dbReference type="Pfam" id="PF02321">
    <property type="entry name" value="OEP"/>
    <property type="match status" value="2"/>
</dbReference>
<evidence type="ECO:0000256" key="7">
    <source>
        <dbReference type="ARBA" id="ARBA00023237"/>
    </source>
</evidence>
<protein>
    <submittedName>
        <fullName evidence="9">Outer membrane protein</fullName>
    </submittedName>
</protein>
<keyword evidence="3" id="KW-0813">Transport</keyword>
<dbReference type="RefSeq" id="WP_079641234.1">
    <property type="nucleotide sequence ID" value="NZ_FUZF01000002.1"/>
</dbReference>
<evidence type="ECO:0000256" key="8">
    <source>
        <dbReference type="SAM" id="Coils"/>
    </source>
</evidence>
<name>A0A1T5BHG3_9SPHI</name>
<dbReference type="STRING" id="1513896.SAMN05660841_00688"/>
<reference evidence="10" key="1">
    <citation type="submission" date="2017-02" db="EMBL/GenBank/DDBJ databases">
        <authorList>
            <person name="Varghese N."/>
            <person name="Submissions S."/>
        </authorList>
    </citation>
    <scope>NUCLEOTIDE SEQUENCE [LARGE SCALE GENOMIC DNA]</scope>
    <source>
        <strain evidence="10">DSM 24091</strain>
    </source>
</reference>
<keyword evidence="7" id="KW-0998">Cell outer membrane</keyword>
<dbReference type="SUPFAM" id="SSF56954">
    <property type="entry name" value="Outer membrane efflux proteins (OEP)"/>
    <property type="match status" value="1"/>
</dbReference>
<evidence type="ECO:0000256" key="2">
    <source>
        <dbReference type="ARBA" id="ARBA00007613"/>
    </source>
</evidence>
<dbReference type="AlphaFoldDB" id="A0A1T5BHG3"/>
<proteinExistence type="inferred from homology"/>
<comment type="similarity">
    <text evidence="2">Belongs to the outer membrane factor (OMF) (TC 1.B.17) family.</text>
</comment>
<dbReference type="OrthoDB" id="9811587at2"/>
<keyword evidence="5" id="KW-0812">Transmembrane</keyword>
<feature type="coiled-coil region" evidence="8">
    <location>
        <begin position="335"/>
        <end position="380"/>
    </location>
</feature>
<evidence type="ECO:0000256" key="1">
    <source>
        <dbReference type="ARBA" id="ARBA00004442"/>
    </source>
</evidence>
<dbReference type="PANTHER" id="PTHR30026:SF20">
    <property type="entry name" value="OUTER MEMBRANE PROTEIN TOLC"/>
    <property type="match status" value="1"/>
</dbReference>
<dbReference type="GO" id="GO:0015288">
    <property type="term" value="F:porin activity"/>
    <property type="evidence" value="ECO:0007669"/>
    <property type="project" value="TreeGrafter"/>
</dbReference>
<dbReference type="GO" id="GO:1990281">
    <property type="term" value="C:efflux pump complex"/>
    <property type="evidence" value="ECO:0007669"/>
    <property type="project" value="TreeGrafter"/>
</dbReference>
<dbReference type="InterPro" id="IPR003423">
    <property type="entry name" value="OMP_efflux"/>
</dbReference>
<keyword evidence="10" id="KW-1185">Reference proteome</keyword>
<sequence length="435" mass="49073">MKSIVGIIVLFTVCFTSVKGQMGSLSLTDCIDLALKRNPRLQQSELNLSKNEISLKQAKNNRLPSLNAELGHGYNEGRSVNPTTNQFVEQNYFSGNQSLNLNVPIFNGFQILHTVRMRANAKEAGKFEFDHAINELKLDVLEAYVQVLTAKDILVQTEGQMKVTVENVNRTAVLHKEGAVNPGDYHDLQGQLRADQNAVQESKKLLNINRLRLASLLNIPLDSISDIEPLGLSVEATVRSSEELYASALSTLPQYKAFDWRIKEAENGIKVERSAYFPSLTFSGGLWSRFSSLNESNYWEQMNNYLSKGFSLGLSVPIFNKFRTRNQVKLAQLSLQDAILNKEIAKNALREETAKTVFNLEALQVNVVNLREQEKSYAESFRIAQVHFDAGNSNSVIFLTAKNKMDNTKMQLLIKQYEMILQKYINDYYAGTINL</sequence>
<evidence type="ECO:0000313" key="10">
    <source>
        <dbReference type="Proteomes" id="UP000190150"/>
    </source>
</evidence>
<dbReference type="Proteomes" id="UP000190150">
    <property type="component" value="Unassembled WGS sequence"/>
</dbReference>
<gene>
    <name evidence="9" type="ORF">SAMN05660841_00688</name>
</gene>
<dbReference type="InterPro" id="IPR051906">
    <property type="entry name" value="TolC-like"/>
</dbReference>
<dbReference type="EMBL" id="FUZF01000002">
    <property type="protein sequence ID" value="SKB46724.1"/>
    <property type="molecule type" value="Genomic_DNA"/>
</dbReference>
<keyword evidence="8" id="KW-0175">Coiled coil</keyword>
<organism evidence="9 10">
    <name type="scientific">Sphingobacterium nematocida</name>
    <dbReference type="NCBI Taxonomy" id="1513896"/>
    <lineage>
        <taxon>Bacteria</taxon>
        <taxon>Pseudomonadati</taxon>
        <taxon>Bacteroidota</taxon>
        <taxon>Sphingobacteriia</taxon>
        <taxon>Sphingobacteriales</taxon>
        <taxon>Sphingobacteriaceae</taxon>
        <taxon>Sphingobacterium</taxon>
    </lineage>
</organism>
<evidence type="ECO:0000256" key="5">
    <source>
        <dbReference type="ARBA" id="ARBA00022692"/>
    </source>
</evidence>
<dbReference type="Gene3D" id="1.20.1600.10">
    <property type="entry name" value="Outer membrane efflux proteins (OEP)"/>
    <property type="match status" value="1"/>
</dbReference>
<evidence type="ECO:0000256" key="6">
    <source>
        <dbReference type="ARBA" id="ARBA00023136"/>
    </source>
</evidence>
<evidence type="ECO:0000256" key="4">
    <source>
        <dbReference type="ARBA" id="ARBA00022452"/>
    </source>
</evidence>
<keyword evidence="6" id="KW-0472">Membrane</keyword>
<dbReference type="GO" id="GO:0009279">
    <property type="term" value="C:cell outer membrane"/>
    <property type="evidence" value="ECO:0007669"/>
    <property type="project" value="UniProtKB-SubCell"/>
</dbReference>
<dbReference type="PANTHER" id="PTHR30026">
    <property type="entry name" value="OUTER MEMBRANE PROTEIN TOLC"/>
    <property type="match status" value="1"/>
</dbReference>
<evidence type="ECO:0000256" key="3">
    <source>
        <dbReference type="ARBA" id="ARBA00022448"/>
    </source>
</evidence>
<keyword evidence="4" id="KW-1134">Transmembrane beta strand</keyword>
<evidence type="ECO:0000313" key="9">
    <source>
        <dbReference type="EMBL" id="SKB46724.1"/>
    </source>
</evidence>
<accession>A0A1T5BHG3</accession>
<dbReference type="GO" id="GO:0015562">
    <property type="term" value="F:efflux transmembrane transporter activity"/>
    <property type="evidence" value="ECO:0007669"/>
    <property type="project" value="InterPro"/>
</dbReference>